<dbReference type="AlphaFoldDB" id="A0A5S6QKM8"/>
<sequence length="130" mass="14317">MVSCPPTASSQSPVRNIWTGSRNSIATERLMRRYNALDLRLISGNRVFNGQTAMPGSANTASADKSKATIGHWKQSAERELERDALSSTHANFRAVPIDGSNLSFILFDRHAQPTNNESCSHYALCFFKG</sequence>
<evidence type="ECO:0000313" key="1">
    <source>
        <dbReference type="Proteomes" id="UP000046395"/>
    </source>
</evidence>
<protein>
    <submittedName>
        <fullName evidence="2">Uncharacterized protein</fullName>
    </submittedName>
</protein>
<accession>A0A5S6QKM8</accession>
<name>A0A5S6QKM8_TRIMR</name>
<evidence type="ECO:0000313" key="2">
    <source>
        <dbReference type="WBParaSite" id="TMUE_2000007724.1"/>
    </source>
</evidence>
<organism evidence="1 2">
    <name type="scientific">Trichuris muris</name>
    <name type="common">Mouse whipworm</name>
    <dbReference type="NCBI Taxonomy" id="70415"/>
    <lineage>
        <taxon>Eukaryota</taxon>
        <taxon>Metazoa</taxon>
        <taxon>Ecdysozoa</taxon>
        <taxon>Nematoda</taxon>
        <taxon>Enoplea</taxon>
        <taxon>Dorylaimia</taxon>
        <taxon>Trichinellida</taxon>
        <taxon>Trichuridae</taxon>
        <taxon>Trichuris</taxon>
    </lineage>
</organism>
<dbReference type="WBParaSite" id="TMUE_2000007724.1">
    <property type="protein sequence ID" value="TMUE_2000007724.1"/>
    <property type="gene ID" value="WBGene00299990"/>
</dbReference>
<dbReference type="Proteomes" id="UP000046395">
    <property type="component" value="Unassembled WGS sequence"/>
</dbReference>
<keyword evidence="1" id="KW-1185">Reference proteome</keyword>
<proteinExistence type="predicted"/>
<reference evidence="2" key="1">
    <citation type="submission" date="2019-12" db="UniProtKB">
        <authorList>
            <consortium name="WormBaseParasite"/>
        </authorList>
    </citation>
    <scope>IDENTIFICATION</scope>
</reference>